<accession>A0A8R1UJP6</accession>
<proteinExistence type="predicted"/>
<dbReference type="InterPro" id="IPR002413">
    <property type="entry name" value="V5_allergen-like"/>
</dbReference>
<dbReference type="PRINTS" id="PR00838">
    <property type="entry name" value="V5ALLERGEN"/>
</dbReference>
<dbReference type="SUPFAM" id="SSF55797">
    <property type="entry name" value="PR-1-like"/>
    <property type="match status" value="1"/>
</dbReference>
<keyword evidence="4" id="KW-1185">Reference proteome</keyword>
<feature type="signal peptide" evidence="1">
    <location>
        <begin position="1"/>
        <end position="18"/>
    </location>
</feature>
<keyword evidence="1" id="KW-0732">Signal</keyword>
<evidence type="ECO:0000256" key="1">
    <source>
        <dbReference type="SAM" id="SignalP"/>
    </source>
</evidence>
<dbReference type="PANTHER" id="PTHR10334">
    <property type="entry name" value="CYSTEINE-RICH SECRETORY PROTEIN-RELATED"/>
    <property type="match status" value="1"/>
</dbReference>
<dbReference type="InterPro" id="IPR001283">
    <property type="entry name" value="CRISP-related"/>
</dbReference>
<dbReference type="FunFam" id="3.40.33.10:FF:000021">
    <property type="entry name" value="Scl-5"/>
    <property type="match status" value="1"/>
</dbReference>
<organism evidence="3 4">
    <name type="scientific">Pristionchus pacificus</name>
    <name type="common">Parasitic nematode worm</name>
    <dbReference type="NCBI Taxonomy" id="54126"/>
    <lineage>
        <taxon>Eukaryota</taxon>
        <taxon>Metazoa</taxon>
        <taxon>Ecdysozoa</taxon>
        <taxon>Nematoda</taxon>
        <taxon>Chromadorea</taxon>
        <taxon>Rhabditida</taxon>
        <taxon>Rhabditina</taxon>
        <taxon>Diplogasteromorpha</taxon>
        <taxon>Diplogasteroidea</taxon>
        <taxon>Neodiplogasteridae</taxon>
        <taxon>Pristionchus</taxon>
    </lineage>
</organism>
<dbReference type="CDD" id="cd05380">
    <property type="entry name" value="CAP_euk"/>
    <property type="match status" value="1"/>
</dbReference>
<dbReference type="PRINTS" id="PR00837">
    <property type="entry name" value="V5TPXLIKE"/>
</dbReference>
<dbReference type="InterPro" id="IPR035940">
    <property type="entry name" value="CAP_sf"/>
</dbReference>
<name>A0A8R1UJP6_PRIPA</name>
<feature type="chain" id="PRO_5035926309" description="SCP domain-containing protein" evidence="1">
    <location>
        <begin position="19"/>
        <end position="192"/>
    </location>
</feature>
<dbReference type="AlphaFoldDB" id="A0A8R1UJP6"/>
<evidence type="ECO:0000313" key="4">
    <source>
        <dbReference type="Proteomes" id="UP000005239"/>
    </source>
</evidence>
<protein>
    <recommendedName>
        <fullName evidence="2">SCP domain-containing protein</fullName>
    </recommendedName>
</protein>
<reference evidence="4" key="1">
    <citation type="journal article" date="2008" name="Nat. Genet.">
        <title>The Pristionchus pacificus genome provides a unique perspective on nematode lifestyle and parasitism.</title>
        <authorList>
            <person name="Dieterich C."/>
            <person name="Clifton S.W."/>
            <person name="Schuster L.N."/>
            <person name="Chinwalla A."/>
            <person name="Delehaunty K."/>
            <person name="Dinkelacker I."/>
            <person name="Fulton L."/>
            <person name="Fulton R."/>
            <person name="Godfrey J."/>
            <person name="Minx P."/>
            <person name="Mitreva M."/>
            <person name="Roeseler W."/>
            <person name="Tian H."/>
            <person name="Witte H."/>
            <person name="Yang S.P."/>
            <person name="Wilson R.K."/>
            <person name="Sommer R.J."/>
        </authorList>
    </citation>
    <scope>NUCLEOTIDE SEQUENCE [LARGE SCALE GENOMIC DNA]</scope>
    <source>
        <strain evidence="4">PS312</strain>
    </source>
</reference>
<dbReference type="SMART" id="SM00198">
    <property type="entry name" value="SCP"/>
    <property type="match status" value="1"/>
</dbReference>
<dbReference type="GO" id="GO:0005615">
    <property type="term" value="C:extracellular space"/>
    <property type="evidence" value="ECO:0000318"/>
    <property type="project" value="GO_Central"/>
</dbReference>
<dbReference type="EnsemblMetazoa" id="PPA33632.1">
    <property type="protein sequence ID" value="PPA33632.1"/>
    <property type="gene ID" value="WBGene00272001"/>
</dbReference>
<sequence>MKLLSLISLIFLVNSSSAQSQCAGGIPAKEVKSILDVHNSLRQTIAAGKFVAKDKLMPPAKTSIPDLTWDCGIEQSAQKHASQCQFEHSTGLNNLGENLYMMWSSVKVTIDGQGKAASDSWANEFQEYGWSDIKFTMDVFNSGVGHATQMAWQKTTQIGCGMALCKGEKSVLVTCQYRDAGNYINQYVYIPK</sequence>
<dbReference type="InterPro" id="IPR014044">
    <property type="entry name" value="CAP_dom"/>
</dbReference>
<evidence type="ECO:0000259" key="2">
    <source>
        <dbReference type="SMART" id="SM00198"/>
    </source>
</evidence>
<evidence type="ECO:0000313" key="3">
    <source>
        <dbReference type="EnsemblMetazoa" id="PPA33632.1"/>
    </source>
</evidence>
<gene>
    <name evidence="3" type="primary">WBGene00272001</name>
</gene>
<dbReference type="Gene3D" id="3.40.33.10">
    <property type="entry name" value="CAP"/>
    <property type="match status" value="1"/>
</dbReference>
<feature type="domain" description="SCP" evidence="2">
    <location>
        <begin position="29"/>
        <end position="185"/>
    </location>
</feature>
<dbReference type="Pfam" id="PF00188">
    <property type="entry name" value="CAP"/>
    <property type="match status" value="1"/>
</dbReference>
<dbReference type="Proteomes" id="UP000005239">
    <property type="component" value="Unassembled WGS sequence"/>
</dbReference>
<reference evidence="3" key="2">
    <citation type="submission" date="2022-06" db="UniProtKB">
        <authorList>
            <consortium name="EnsemblMetazoa"/>
        </authorList>
    </citation>
    <scope>IDENTIFICATION</scope>
    <source>
        <strain evidence="3">PS312</strain>
    </source>
</reference>